<dbReference type="PANTHER" id="PTHR33840">
    <property type="match status" value="1"/>
</dbReference>
<organism evidence="3 4">
    <name type="scientific">Dendrothele bispora (strain CBS 962.96)</name>
    <dbReference type="NCBI Taxonomy" id="1314807"/>
    <lineage>
        <taxon>Eukaryota</taxon>
        <taxon>Fungi</taxon>
        <taxon>Dikarya</taxon>
        <taxon>Basidiomycota</taxon>
        <taxon>Agaricomycotina</taxon>
        <taxon>Agaricomycetes</taxon>
        <taxon>Agaricomycetidae</taxon>
        <taxon>Agaricales</taxon>
        <taxon>Agaricales incertae sedis</taxon>
        <taxon>Dendrothele</taxon>
    </lineage>
</organism>
<gene>
    <name evidence="3" type="ORF">K435DRAFT_670369</name>
</gene>
<accession>A0A4S8LW42</accession>
<sequence length="325" mass="36525">MGQDDGGKTTEAGRPDGSASNRKNNTKCGCKCDLGCGCNCICSRHCLCRDPCEKDCPKGRNLIVSIDGTSNQFGSNNTNVVELHSRVDTDDQTQLKCYLSGIGTVLPPSPWAVSHWKVRVACKRCIFFFAISNEELISISDRWLMDHYRPGDRIFLFAHHDTILDGLHAGFSRGAYQVRTLAGIIHTLGLLEAGNKAMIPYAYDLYTGNYQQIIRKYIPGNNDIETKEMIANFKKTFCHKDVQVHFVGVWDTVSSIGVVRQMPLPLTTRTDHVCFFRHALALDERRVKFIPEYLMADSKGTDKPRSQRPHTDSKEVWFAGTHSDM</sequence>
<evidence type="ECO:0000313" key="3">
    <source>
        <dbReference type="EMBL" id="THU93363.1"/>
    </source>
</evidence>
<dbReference type="Pfam" id="PF09994">
    <property type="entry name" value="T6SS_Tle1-like_cat"/>
    <property type="match status" value="1"/>
</dbReference>
<feature type="region of interest" description="Disordered" evidence="1">
    <location>
        <begin position="299"/>
        <end position="325"/>
    </location>
</feature>
<feature type="compositionally biased region" description="Basic and acidic residues" evidence="1">
    <location>
        <begin position="1"/>
        <end position="14"/>
    </location>
</feature>
<dbReference type="PANTHER" id="PTHR33840:SF1">
    <property type="entry name" value="TLE1 PHOSPHOLIPASE DOMAIN-CONTAINING PROTEIN"/>
    <property type="match status" value="1"/>
</dbReference>
<evidence type="ECO:0000259" key="2">
    <source>
        <dbReference type="Pfam" id="PF09994"/>
    </source>
</evidence>
<evidence type="ECO:0000313" key="4">
    <source>
        <dbReference type="Proteomes" id="UP000297245"/>
    </source>
</evidence>
<feature type="domain" description="T6SS Phospholipase effector Tle1-like catalytic" evidence="2">
    <location>
        <begin position="60"/>
        <end position="325"/>
    </location>
</feature>
<dbReference type="OrthoDB" id="538223at2759"/>
<keyword evidence="4" id="KW-1185">Reference proteome</keyword>
<dbReference type="AlphaFoldDB" id="A0A4S8LW42"/>
<reference evidence="3 4" key="1">
    <citation type="journal article" date="2019" name="Nat. Ecol. Evol.">
        <title>Megaphylogeny resolves global patterns of mushroom evolution.</title>
        <authorList>
            <person name="Varga T."/>
            <person name="Krizsan K."/>
            <person name="Foldi C."/>
            <person name="Dima B."/>
            <person name="Sanchez-Garcia M."/>
            <person name="Sanchez-Ramirez S."/>
            <person name="Szollosi G.J."/>
            <person name="Szarkandi J.G."/>
            <person name="Papp V."/>
            <person name="Albert L."/>
            <person name="Andreopoulos W."/>
            <person name="Angelini C."/>
            <person name="Antonin V."/>
            <person name="Barry K.W."/>
            <person name="Bougher N.L."/>
            <person name="Buchanan P."/>
            <person name="Buyck B."/>
            <person name="Bense V."/>
            <person name="Catcheside P."/>
            <person name="Chovatia M."/>
            <person name="Cooper J."/>
            <person name="Damon W."/>
            <person name="Desjardin D."/>
            <person name="Finy P."/>
            <person name="Geml J."/>
            <person name="Haridas S."/>
            <person name="Hughes K."/>
            <person name="Justo A."/>
            <person name="Karasinski D."/>
            <person name="Kautmanova I."/>
            <person name="Kiss B."/>
            <person name="Kocsube S."/>
            <person name="Kotiranta H."/>
            <person name="LaButti K.M."/>
            <person name="Lechner B.E."/>
            <person name="Liimatainen K."/>
            <person name="Lipzen A."/>
            <person name="Lukacs Z."/>
            <person name="Mihaltcheva S."/>
            <person name="Morgado L.N."/>
            <person name="Niskanen T."/>
            <person name="Noordeloos M.E."/>
            <person name="Ohm R.A."/>
            <person name="Ortiz-Santana B."/>
            <person name="Ovrebo C."/>
            <person name="Racz N."/>
            <person name="Riley R."/>
            <person name="Savchenko A."/>
            <person name="Shiryaev A."/>
            <person name="Soop K."/>
            <person name="Spirin V."/>
            <person name="Szebenyi C."/>
            <person name="Tomsovsky M."/>
            <person name="Tulloss R.E."/>
            <person name="Uehling J."/>
            <person name="Grigoriev I.V."/>
            <person name="Vagvolgyi C."/>
            <person name="Papp T."/>
            <person name="Martin F.M."/>
            <person name="Miettinen O."/>
            <person name="Hibbett D.S."/>
            <person name="Nagy L.G."/>
        </authorList>
    </citation>
    <scope>NUCLEOTIDE SEQUENCE [LARGE SCALE GENOMIC DNA]</scope>
    <source>
        <strain evidence="3 4">CBS 962.96</strain>
    </source>
</reference>
<proteinExistence type="predicted"/>
<dbReference type="EMBL" id="ML179251">
    <property type="protein sequence ID" value="THU93363.1"/>
    <property type="molecule type" value="Genomic_DNA"/>
</dbReference>
<dbReference type="InterPro" id="IPR018712">
    <property type="entry name" value="Tle1-like_cat"/>
</dbReference>
<feature type="region of interest" description="Disordered" evidence="1">
    <location>
        <begin position="1"/>
        <end position="23"/>
    </location>
</feature>
<evidence type="ECO:0000256" key="1">
    <source>
        <dbReference type="SAM" id="MobiDB-lite"/>
    </source>
</evidence>
<name>A0A4S8LW42_DENBC</name>
<dbReference type="Proteomes" id="UP000297245">
    <property type="component" value="Unassembled WGS sequence"/>
</dbReference>
<feature type="compositionally biased region" description="Basic and acidic residues" evidence="1">
    <location>
        <begin position="299"/>
        <end position="315"/>
    </location>
</feature>
<protein>
    <recommendedName>
        <fullName evidence="2">T6SS Phospholipase effector Tle1-like catalytic domain-containing protein</fullName>
    </recommendedName>
</protein>